<proteinExistence type="predicted"/>
<accession>A0ABV0RMP7</accession>
<keyword evidence="2" id="KW-1185">Reference proteome</keyword>
<organism evidence="1 2">
    <name type="scientific">Xenoophorus captivus</name>
    <dbReference type="NCBI Taxonomy" id="1517983"/>
    <lineage>
        <taxon>Eukaryota</taxon>
        <taxon>Metazoa</taxon>
        <taxon>Chordata</taxon>
        <taxon>Craniata</taxon>
        <taxon>Vertebrata</taxon>
        <taxon>Euteleostomi</taxon>
        <taxon>Actinopterygii</taxon>
        <taxon>Neopterygii</taxon>
        <taxon>Teleostei</taxon>
        <taxon>Neoteleostei</taxon>
        <taxon>Acanthomorphata</taxon>
        <taxon>Ovalentaria</taxon>
        <taxon>Atherinomorphae</taxon>
        <taxon>Cyprinodontiformes</taxon>
        <taxon>Goodeidae</taxon>
        <taxon>Xenoophorus</taxon>
    </lineage>
</organism>
<sequence>MVAHRVSFRQLLHTQQADEEIACSTLPCPHLQVEELQLRERSISKLFHPAGHNAGLTLNTVQLWCGRVAESHAHCAAGSPAQLRLRLRKRFSREQKFTWVLGVHVRTSPVFGCMGWPAAET</sequence>
<dbReference type="EMBL" id="JAHRIN010051165">
    <property type="protein sequence ID" value="MEQ2209294.1"/>
    <property type="molecule type" value="Genomic_DNA"/>
</dbReference>
<evidence type="ECO:0000313" key="1">
    <source>
        <dbReference type="EMBL" id="MEQ2209294.1"/>
    </source>
</evidence>
<gene>
    <name evidence="1" type="ORF">XENOCAPTIV_028085</name>
</gene>
<protein>
    <submittedName>
        <fullName evidence="1">Uncharacterized protein</fullName>
    </submittedName>
</protein>
<reference evidence="1 2" key="1">
    <citation type="submission" date="2021-06" db="EMBL/GenBank/DDBJ databases">
        <authorList>
            <person name="Palmer J.M."/>
        </authorList>
    </citation>
    <scope>NUCLEOTIDE SEQUENCE [LARGE SCALE GENOMIC DNA]</scope>
    <source>
        <strain evidence="1 2">XC_2019</strain>
        <tissue evidence="1">Muscle</tissue>
    </source>
</reference>
<evidence type="ECO:0000313" key="2">
    <source>
        <dbReference type="Proteomes" id="UP001434883"/>
    </source>
</evidence>
<dbReference type="Proteomes" id="UP001434883">
    <property type="component" value="Unassembled WGS sequence"/>
</dbReference>
<name>A0ABV0RMP7_9TELE</name>
<comment type="caution">
    <text evidence="1">The sequence shown here is derived from an EMBL/GenBank/DDBJ whole genome shotgun (WGS) entry which is preliminary data.</text>
</comment>